<keyword evidence="2" id="KW-0533">Nickel</keyword>
<dbReference type="GO" id="GO:0050418">
    <property type="term" value="F:hydroxylamine reductase activity"/>
    <property type="evidence" value="ECO:0007669"/>
    <property type="project" value="TreeGrafter"/>
</dbReference>
<organism evidence="7">
    <name type="scientific">marine sediment metagenome</name>
    <dbReference type="NCBI Taxonomy" id="412755"/>
    <lineage>
        <taxon>unclassified sequences</taxon>
        <taxon>metagenomes</taxon>
        <taxon>ecological metagenomes</taxon>
    </lineage>
</organism>
<evidence type="ECO:0000256" key="5">
    <source>
        <dbReference type="ARBA" id="ARBA00023004"/>
    </source>
</evidence>
<name>X1GDP9_9ZZZZ</name>
<proteinExistence type="predicted"/>
<dbReference type="EMBL" id="BARU01006988">
    <property type="protein sequence ID" value="GAH39734.1"/>
    <property type="molecule type" value="Genomic_DNA"/>
</dbReference>
<keyword evidence="5" id="KW-0408">Iron</keyword>
<dbReference type="PANTHER" id="PTHR30109:SF6">
    <property type="entry name" value="ACETYL-COA DECARBONYLASE_SYNTHASE COMPLEX SUBUNIT ALPHA"/>
    <property type="match status" value="1"/>
</dbReference>
<dbReference type="Pfam" id="PF03063">
    <property type="entry name" value="Prismane"/>
    <property type="match status" value="2"/>
</dbReference>
<sequence length="403" mass="43918">MEKKGAKIKIDSYSGPLGQIKGFELTAGNIISEGDESDWEPMGPHPKPSIPTLRSWFFKLMERYKPYYMPICDLCCLCTYGKCNLSKGRRGACGINSETQQSRIVEIACCVGAACHSSHGDHLLHWLKEKYGNVPINMGNNIAVEMPMTRLIVGMKPETLEDLETAMTWVHYTITQLLSAGHTGQESSYLDFEAKSFLAGLCDTVGMEVSDVAQMVAYGMPIGDPDVPIVELGMGTMDTDNKATILMIGHNVAPGVELVDYIREHNYNEKIDVGAICCTAHDLTRYYEGAKVIGSFSRQIPYIRLGLADVVMVDEQCVNLKTFGEAKAVGAPYITTNPKVMGGLVDRTDDPVAEIIDDLVSGKEAGVLILDPIKAGTVAAETAIKIKPLRKGRSAIPDDEGCQ</sequence>
<dbReference type="InterPro" id="IPR004137">
    <property type="entry name" value="HCP/CODH"/>
</dbReference>
<keyword evidence="6" id="KW-0411">Iron-sulfur</keyword>
<reference evidence="7" key="1">
    <citation type="journal article" date="2014" name="Front. Microbiol.">
        <title>High frequency of phylogenetically diverse reductive dehalogenase-homologous genes in deep subseafloor sedimentary metagenomes.</title>
        <authorList>
            <person name="Kawai M."/>
            <person name="Futagami T."/>
            <person name="Toyoda A."/>
            <person name="Takaki Y."/>
            <person name="Nishi S."/>
            <person name="Hori S."/>
            <person name="Arai W."/>
            <person name="Tsubouchi T."/>
            <person name="Morono Y."/>
            <person name="Uchiyama I."/>
            <person name="Ito T."/>
            <person name="Fujiyama A."/>
            <person name="Inagaki F."/>
            <person name="Takami H."/>
        </authorList>
    </citation>
    <scope>NUCLEOTIDE SEQUENCE</scope>
    <source>
        <strain evidence="7">Expedition CK06-06</strain>
    </source>
</reference>
<dbReference type="GO" id="GO:0004601">
    <property type="term" value="F:peroxidase activity"/>
    <property type="evidence" value="ECO:0007669"/>
    <property type="project" value="TreeGrafter"/>
</dbReference>
<dbReference type="GO" id="GO:0043885">
    <property type="term" value="F:anaerobic carbon-monoxide dehydrogenase activity"/>
    <property type="evidence" value="ECO:0007669"/>
    <property type="project" value="InterPro"/>
</dbReference>
<evidence type="ECO:0000256" key="2">
    <source>
        <dbReference type="ARBA" id="ARBA00022596"/>
    </source>
</evidence>
<dbReference type="GO" id="GO:0051539">
    <property type="term" value="F:4 iron, 4 sulfur cluster binding"/>
    <property type="evidence" value="ECO:0007669"/>
    <property type="project" value="UniProtKB-KW"/>
</dbReference>
<dbReference type="InterPro" id="IPR011254">
    <property type="entry name" value="Prismane-like_sf"/>
</dbReference>
<comment type="caution">
    <text evidence="7">The sequence shown here is derived from an EMBL/GenBank/DDBJ whole genome shotgun (WGS) entry which is preliminary data.</text>
</comment>
<dbReference type="Gene3D" id="3.40.50.2030">
    <property type="match status" value="1"/>
</dbReference>
<evidence type="ECO:0000256" key="6">
    <source>
        <dbReference type="ARBA" id="ARBA00023014"/>
    </source>
</evidence>
<dbReference type="InterPro" id="IPR016101">
    <property type="entry name" value="CO_DH_a-bundle"/>
</dbReference>
<evidence type="ECO:0000256" key="4">
    <source>
        <dbReference type="ARBA" id="ARBA00023002"/>
    </source>
</evidence>
<dbReference type="SUPFAM" id="SSF56821">
    <property type="entry name" value="Prismane protein-like"/>
    <property type="match status" value="1"/>
</dbReference>
<dbReference type="Gene3D" id="1.20.1270.30">
    <property type="match status" value="1"/>
</dbReference>
<dbReference type="AlphaFoldDB" id="X1GDP9"/>
<keyword evidence="3" id="KW-0479">Metal-binding</keyword>
<evidence type="ECO:0000313" key="7">
    <source>
        <dbReference type="EMBL" id="GAH39734.1"/>
    </source>
</evidence>
<keyword evidence="4" id="KW-0560">Oxidoreductase</keyword>
<accession>X1GDP9</accession>
<keyword evidence="1" id="KW-0004">4Fe-4S</keyword>
<feature type="non-terminal residue" evidence="7">
    <location>
        <position position="403"/>
    </location>
</feature>
<protein>
    <submittedName>
        <fullName evidence="7">Uncharacterized protein</fullName>
    </submittedName>
</protein>
<dbReference type="GO" id="GO:0006091">
    <property type="term" value="P:generation of precursor metabolites and energy"/>
    <property type="evidence" value="ECO:0007669"/>
    <property type="project" value="InterPro"/>
</dbReference>
<dbReference type="GO" id="GO:0016151">
    <property type="term" value="F:nickel cation binding"/>
    <property type="evidence" value="ECO:0007669"/>
    <property type="project" value="InterPro"/>
</dbReference>
<dbReference type="GO" id="GO:0042542">
    <property type="term" value="P:response to hydrogen peroxide"/>
    <property type="evidence" value="ECO:0007669"/>
    <property type="project" value="TreeGrafter"/>
</dbReference>
<evidence type="ECO:0000256" key="1">
    <source>
        <dbReference type="ARBA" id="ARBA00022485"/>
    </source>
</evidence>
<dbReference type="PANTHER" id="PTHR30109">
    <property type="entry name" value="HYDROXYLAMINE REDUCTASE"/>
    <property type="match status" value="1"/>
</dbReference>
<gene>
    <name evidence="7" type="ORF">S03H2_13778</name>
</gene>
<dbReference type="InterPro" id="IPR016099">
    <property type="entry name" value="Prismane-like_a/b-sand"/>
</dbReference>
<evidence type="ECO:0000256" key="3">
    <source>
        <dbReference type="ARBA" id="ARBA00022723"/>
    </source>
</evidence>